<dbReference type="InterPro" id="IPR051546">
    <property type="entry name" value="Aspartate_Ammonia-Lyase"/>
</dbReference>
<evidence type="ECO:0000256" key="1">
    <source>
        <dbReference type="ARBA" id="ARBA00023239"/>
    </source>
</evidence>
<dbReference type="InterPro" id="IPR020557">
    <property type="entry name" value="Fumarate_lyase_CS"/>
</dbReference>
<dbReference type="GO" id="GO:0006531">
    <property type="term" value="P:aspartate metabolic process"/>
    <property type="evidence" value="ECO:0007669"/>
    <property type="project" value="TreeGrafter"/>
</dbReference>
<evidence type="ECO:0000313" key="5">
    <source>
        <dbReference type="Proteomes" id="UP000288669"/>
    </source>
</evidence>
<evidence type="ECO:0000259" key="3">
    <source>
        <dbReference type="Pfam" id="PF10415"/>
    </source>
</evidence>
<feature type="domain" description="Fumarase C C-terminal" evidence="3">
    <location>
        <begin position="407"/>
        <end position="450"/>
    </location>
</feature>
<dbReference type="Gene3D" id="1.10.275.10">
    <property type="entry name" value="Fumarase/aspartase (N-terminal domain)"/>
    <property type="match status" value="1"/>
</dbReference>
<dbReference type="PROSITE" id="PS00163">
    <property type="entry name" value="FUMARATE_LYASES"/>
    <property type="match status" value="1"/>
</dbReference>
<dbReference type="GO" id="GO:0005829">
    <property type="term" value="C:cytosol"/>
    <property type="evidence" value="ECO:0007669"/>
    <property type="project" value="TreeGrafter"/>
</dbReference>
<proteinExistence type="predicted"/>
<dbReference type="FunFam" id="1.20.200.10:FF:000001">
    <property type="entry name" value="Fumarate hydratase, mitochondrial"/>
    <property type="match status" value="1"/>
</dbReference>
<name>A0A430AIL2_9ENTE</name>
<comment type="caution">
    <text evidence="4">The sequence shown here is derived from an EMBL/GenBank/DDBJ whole genome shotgun (WGS) entry which is preliminary data.</text>
</comment>
<protein>
    <submittedName>
        <fullName evidence="4">Aspartate ammonia-lyase</fullName>
    </submittedName>
</protein>
<keyword evidence="5" id="KW-1185">Reference proteome</keyword>
<dbReference type="Proteomes" id="UP000288669">
    <property type="component" value="Unassembled WGS sequence"/>
</dbReference>
<dbReference type="CDD" id="cd01357">
    <property type="entry name" value="Aspartase"/>
    <property type="match status" value="1"/>
</dbReference>
<dbReference type="Gene3D" id="1.20.200.10">
    <property type="entry name" value="Fumarase/aspartase (Central domain)"/>
    <property type="match status" value="1"/>
</dbReference>
<dbReference type="InterPro" id="IPR000362">
    <property type="entry name" value="Fumarate_lyase_fam"/>
</dbReference>
<dbReference type="PRINTS" id="PR00149">
    <property type="entry name" value="FUMRATELYASE"/>
</dbReference>
<dbReference type="EMBL" id="NGJZ01000001">
    <property type="protein sequence ID" value="RSU07925.1"/>
    <property type="molecule type" value="Genomic_DNA"/>
</dbReference>
<organism evidence="4 5">
    <name type="scientific">Vagococcus entomophilus</name>
    <dbReference type="NCBI Taxonomy" id="1160095"/>
    <lineage>
        <taxon>Bacteria</taxon>
        <taxon>Bacillati</taxon>
        <taxon>Bacillota</taxon>
        <taxon>Bacilli</taxon>
        <taxon>Lactobacillales</taxon>
        <taxon>Enterococcaceae</taxon>
        <taxon>Vagococcus</taxon>
    </lineage>
</organism>
<reference evidence="4 5" key="1">
    <citation type="submission" date="2017-05" db="EMBL/GenBank/DDBJ databases">
        <title>Vagococcus spp. assemblies.</title>
        <authorList>
            <person name="Gulvik C.A."/>
        </authorList>
    </citation>
    <scope>NUCLEOTIDE SEQUENCE [LARGE SCALE GENOMIC DNA]</scope>
    <source>
        <strain evidence="4 5">DSM 24756</strain>
    </source>
</reference>
<dbReference type="GO" id="GO:0006099">
    <property type="term" value="P:tricarboxylic acid cycle"/>
    <property type="evidence" value="ECO:0007669"/>
    <property type="project" value="InterPro"/>
</dbReference>
<dbReference type="Pfam" id="PF10415">
    <property type="entry name" value="FumaraseC_C"/>
    <property type="match status" value="1"/>
</dbReference>
<dbReference type="Pfam" id="PF00206">
    <property type="entry name" value="Lyase_1"/>
    <property type="match status" value="1"/>
</dbReference>
<dbReference type="OrthoDB" id="9802809at2"/>
<evidence type="ECO:0000313" key="4">
    <source>
        <dbReference type="EMBL" id="RSU07925.1"/>
    </source>
</evidence>
<dbReference type="SUPFAM" id="SSF48557">
    <property type="entry name" value="L-aspartase-like"/>
    <property type="match status" value="1"/>
</dbReference>
<dbReference type="RefSeq" id="WP_126822023.1">
    <property type="nucleotide sequence ID" value="NZ_JBHLWU010000001.1"/>
</dbReference>
<keyword evidence="1 4" id="KW-0456">Lyase</keyword>
<dbReference type="InterPro" id="IPR024083">
    <property type="entry name" value="Fumarase/histidase_N"/>
</dbReference>
<dbReference type="AlphaFoldDB" id="A0A430AIL2"/>
<dbReference type="GO" id="GO:0008797">
    <property type="term" value="F:aspartate ammonia-lyase activity"/>
    <property type="evidence" value="ECO:0007669"/>
    <property type="project" value="TreeGrafter"/>
</dbReference>
<dbReference type="PANTHER" id="PTHR42696">
    <property type="entry name" value="ASPARTATE AMMONIA-LYASE"/>
    <property type="match status" value="1"/>
</dbReference>
<dbReference type="Gene3D" id="1.10.40.30">
    <property type="entry name" value="Fumarase/aspartase (C-terminal domain)"/>
    <property type="match status" value="1"/>
</dbReference>
<accession>A0A430AIL2</accession>
<dbReference type="InterPro" id="IPR022761">
    <property type="entry name" value="Fumarate_lyase_N"/>
</dbReference>
<feature type="domain" description="Fumarate lyase N-terminal" evidence="2">
    <location>
        <begin position="14"/>
        <end position="338"/>
    </location>
</feature>
<dbReference type="InterPro" id="IPR018951">
    <property type="entry name" value="Fumarase_C_C"/>
</dbReference>
<dbReference type="InterPro" id="IPR008948">
    <property type="entry name" value="L-Aspartase-like"/>
</dbReference>
<gene>
    <name evidence="4" type="primary">aspA</name>
    <name evidence="4" type="ORF">CBF30_01410</name>
</gene>
<dbReference type="NCBIfam" id="NF008909">
    <property type="entry name" value="PRK12273.1"/>
    <property type="match status" value="1"/>
</dbReference>
<evidence type="ECO:0000259" key="2">
    <source>
        <dbReference type="Pfam" id="PF00206"/>
    </source>
</evidence>
<dbReference type="PANTHER" id="PTHR42696:SF2">
    <property type="entry name" value="ASPARTATE AMMONIA-LYASE"/>
    <property type="match status" value="1"/>
</dbReference>
<sequence>MRIETDSIGPKALPCSAYYGIHSLRARENFPLSSDNLHPILIKKIAQIKLAAAKVNAQTNQLSLKRSEAIIAACTEIILGNFHTEFIVPAIQGGAGTSANMNANEVIANLALEKLGFEKGSYKRLHPNDHVNMSQSTNDVFPTAGKLTFLELLLPLKKNLTLLIQCFQQKALESRGILKMARTQLQDAVPTTGDRMFDAYAQLIRRELKRIELAEKELHILNLGGTAIGNSINATKAYVQNIIPELSKVTGEDLVPALDLVDATQNLDGFMQLSHSLKGLAISLSKISNDLRLLSSGPTAGLQEIMLPKRQAGSSIMPGKVNPVIPEVISQVAYHVIGTDTTVTMAVEAGQLELNAFEPIIFHDLFQSIELLTQATQIFRTHCIEGIVFNEEHCQQMLESSPVLAVVLAPHIGYERASKLVQKAHHSGKTIPELLTEELHYSPEEIKKILIQSHYPEKTSAQM</sequence>